<evidence type="ECO:0000313" key="2">
    <source>
        <dbReference type="Proteomes" id="UP001476247"/>
    </source>
</evidence>
<accession>A0ABP9YH77</accession>
<evidence type="ECO:0000313" key="1">
    <source>
        <dbReference type="EMBL" id="GAA5806297.1"/>
    </source>
</evidence>
<organism evidence="1 2">
    <name type="scientific">Helicostylum pulchrum</name>
    <dbReference type="NCBI Taxonomy" id="562976"/>
    <lineage>
        <taxon>Eukaryota</taxon>
        <taxon>Fungi</taxon>
        <taxon>Fungi incertae sedis</taxon>
        <taxon>Mucoromycota</taxon>
        <taxon>Mucoromycotina</taxon>
        <taxon>Mucoromycetes</taxon>
        <taxon>Mucorales</taxon>
        <taxon>Mucorineae</taxon>
        <taxon>Mucoraceae</taxon>
        <taxon>Helicostylum</taxon>
    </lineage>
</organism>
<dbReference type="EMBL" id="BAABUJ010000061">
    <property type="protein sequence ID" value="GAA5806297.1"/>
    <property type="molecule type" value="Genomic_DNA"/>
</dbReference>
<reference evidence="1 2" key="1">
    <citation type="submission" date="2024-04" db="EMBL/GenBank/DDBJ databases">
        <title>genome sequences of Mucor flavus KT1a and Helicostylum pulchrum KT1b strains isolation_sourced from the surface of a dry-aged beef.</title>
        <authorList>
            <person name="Toyotome T."/>
            <person name="Hosono M."/>
            <person name="Torimaru M."/>
            <person name="Fukuda K."/>
            <person name="Mikami N."/>
        </authorList>
    </citation>
    <scope>NUCLEOTIDE SEQUENCE [LARGE SCALE GENOMIC DNA]</scope>
    <source>
        <strain evidence="1 2">KT1b</strain>
    </source>
</reference>
<comment type="caution">
    <text evidence="1">The sequence shown here is derived from an EMBL/GenBank/DDBJ whole genome shotgun (WGS) entry which is preliminary data.</text>
</comment>
<sequence length="114" mass="13287">MSSPSSFLPGDLFLKFPELDSSNYEATFYWKPFVFDNHENADTIEHTITQLKELLIHAIVVNQNNSWIFISQPEVYYKDKSFDGTAFTTRHDVYSNDLIVKMDRQTNEVGGSWR</sequence>
<dbReference type="Proteomes" id="UP001476247">
    <property type="component" value="Unassembled WGS sequence"/>
</dbReference>
<protein>
    <submittedName>
        <fullName evidence="1">Uncharacterized protein</fullName>
    </submittedName>
</protein>
<gene>
    <name evidence="1" type="ORF">HPULCUR_011828</name>
</gene>
<keyword evidence="2" id="KW-1185">Reference proteome</keyword>
<name>A0ABP9YH77_9FUNG</name>
<proteinExistence type="predicted"/>